<dbReference type="EMBL" id="CP003360">
    <property type="protein sequence ID" value="AFM26246.1"/>
    <property type="molecule type" value="Genomic_DNA"/>
</dbReference>
<dbReference type="Pfam" id="PF04060">
    <property type="entry name" value="FeS"/>
    <property type="match status" value="1"/>
</dbReference>
<dbReference type="PROSITE" id="PS51656">
    <property type="entry name" value="4FE4S"/>
    <property type="match status" value="1"/>
</dbReference>
<keyword evidence="1" id="KW-0004">4Fe-4S</keyword>
<dbReference type="PANTHER" id="PTHR36214">
    <property type="match status" value="1"/>
</dbReference>
<evidence type="ECO:0000313" key="7">
    <source>
        <dbReference type="Proteomes" id="UP000006055"/>
    </source>
</evidence>
<gene>
    <name evidence="6" type="ordered locus">Desti_3598</name>
</gene>
<keyword evidence="2" id="KW-0479">Metal-binding</keyword>
<dbReference type="GO" id="GO:0051539">
    <property type="term" value="F:4 iron, 4 sulfur cluster binding"/>
    <property type="evidence" value="ECO:0007669"/>
    <property type="project" value="UniProtKB-KW"/>
</dbReference>
<evidence type="ECO:0000313" key="6">
    <source>
        <dbReference type="EMBL" id="AFM26246.1"/>
    </source>
</evidence>
<reference evidence="7" key="1">
    <citation type="submission" date="2012-06" db="EMBL/GenBank/DDBJ databases">
        <title>Complete sequence of chromosome of Desulfomonile tiedjei DSM 6799.</title>
        <authorList>
            <person name="Lucas S."/>
            <person name="Copeland A."/>
            <person name="Lapidus A."/>
            <person name="Glavina del Rio T."/>
            <person name="Dalin E."/>
            <person name="Tice H."/>
            <person name="Bruce D."/>
            <person name="Goodwin L."/>
            <person name="Pitluck S."/>
            <person name="Peters L."/>
            <person name="Ovchinnikova G."/>
            <person name="Zeytun A."/>
            <person name="Lu M."/>
            <person name="Kyrpides N."/>
            <person name="Mavromatis K."/>
            <person name="Ivanova N."/>
            <person name="Brettin T."/>
            <person name="Detter J.C."/>
            <person name="Han C."/>
            <person name="Larimer F."/>
            <person name="Land M."/>
            <person name="Hauser L."/>
            <person name="Markowitz V."/>
            <person name="Cheng J.-F."/>
            <person name="Hugenholtz P."/>
            <person name="Woyke T."/>
            <person name="Wu D."/>
            <person name="Spring S."/>
            <person name="Schroeder M."/>
            <person name="Brambilla E."/>
            <person name="Klenk H.-P."/>
            <person name="Eisen J.A."/>
        </authorList>
    </citation>
    <scope>NUCLEOTIDE SEQUENCE [LARGE SCALE GENOMIC DNA]</scope>
    <source>
        <strain evidence="7">ATCC 49306 / DSM 6799 / DCB-1</strain>
    </source>
</reference>
<name>I4C9K5_DESTA</name>
<organism evidence="6 7">
    <name type="scientific">Desulfomonile tiedjei (strain ATCC 49306 / DSM 6799 / DCB-1)</name>
    <dbReference type="NCBI Taxonomy" id="706587"/>
    <lineage>
        <taxon>Bacteria</taxon>
        <taxon>Pseudomonadati</taxon>
        <taxon>Thermodesulfobacteriota</taxon>
        <taxon>Desulfomonilia</taxon>
        <taxon>Desulfomonilales</taxon>
        <taxon>Desulfomonilaceae</taxon>
        <taxon>Desulfomonile</taxon>
    </lineage>
</organism>
<dbReference type="RefSeq" id="WP_014811374.1">
    <property type="nucleotide sequence ID" value="NC_018025.1"/>
</dbReference>
<feature type="domain" description="4Fe-4S" evidence="5">
    <location>
        <begin position="193"/>
        <end position="257"/>
    </location>
</feature>
<dbReference type="GO" id="GO:0046872">
    <property type="term" value="F:metal ion binding"/>
    <property type="evidence" value="ECO:0007669"/>
    <property type="project" value="UniProtKB-KW"/>
</dbReference>
<evidence type="ECO:0000256" key="2">
    <source>
        <dbReference type="ARBA" id="ARBA00022723"/>
    </source>
</evidence>
<keyword evidence="7" id="KW-1185">Reference proteome</keyword>
<dbReference type="eggNOG" id="COG4871">
    <property type="taxonomic scope" value="Bacteria"/>
</dbReference>
<dbReference type="HOGENOM" id="CLU_1006889_0_0_7"/>
<accession>I4C9K5</accession>
<dbReference type="OrthoDB" id="9793312at2"/>
<dbReference type="KEGG" id="dti:Desti_3598"/>
<protein>
    <recommendedName>
        <fullName evidence="5">4Fe-4S domain-containing protein</fullName>
    </recommendedName>
</protein>
<dbReference type="InterPro" id="IPR007202">
    <property type="entry name" value="4Fe-4S_dom"/>
</dbReference>
<evidence type="ECO:0000256" key="3">
    <source>
        <dbReference type="ARBA" id="ARBA00023004"/>
    </source>
</evidence>
<dbReference type="AlphaFoldDB" id="I4C9K5"/>
<sequence length="269" mass="29896">MAQILIFPDMSAFEAGLHGFETEGVAVDVLPVPGFCSGIVADSLVISAPAEKILQTLRKRELSFSGLIPYGPSRRGIPQGGPLDDTWKTVLGAFQVAAVKPSSTDPTRLRVECLFQNRLDDLIPYMARFIRGGAFHPDKPLLAFEEEHRLLSFKGRELVICRADDLLDIQVLVRCAMELVLQAWDRKDTLEPETKPRIGIGSVEIFKRLPGTNCGACGYRNCMELAMELLTSRSDPSRCPVLEENPENRKSLEWLMEAIGLQQTSHSEK</sequence>
<evidence type="ECO:0000256" key="4">
    <source>
        <dbReference type="ARBA" id="ARBA00023014"/>
    </source>
</evidence>
<dbReference type="PANTHER" id="PTHR36214:SF3">
    <property type="entry name" value="ACETYL-COA DECARBONYLASE_SYNTHASE COMPLEX SUBUNIT GAMMA"/>
    <property type="match status" value="1"/>
</dbReference>
<keyword evidence="3" id="KW-0408">Iron</keyword>
<dbReference type="Proteomes" id="UP000006055">
    <property type="component" value="Chromosome"/>
</dbReference>
<proteinExistence type="predicted"/>
<evidence type="ECO:0000256" key="1">
    <source>
        <dbReference type="ARBA" id="ARBA00022485"/>
    </source>
</evidence>
<dbReference type="STRING" id="706587.Desti_3598"/>
<dbReference type="Gene3D" id="1.10.15.40">
    <property type="entry name" value="Electron transport complex subunit B, putative Fe-S cluster"/>
    <property type="match status" value="1"/>
</dbReference>
<evidence type="ECO:0000259" key="5">
    <source>
        <dbReference type="PROSITE" id="PS51656"/>
    </source>
</evidence>
<dbReference type="InterPro" id="IPR051069">
    <property type="entry name" value="ACDS_complex_subunit"/>
</dbReference>
<keyword evidence="4" id="KW-0411">Iron-sulfur</keyword>